<feature type="compositionally biased region" description="Gly residues" evidence="8">
    <location>
        <begin position="605"/>
        <end position="614"/>
    </location>
</feature>
<evidence type="ECO:0000256" key="5">
    <source>
        <dbReference type="ARBA" id="ARBA00023014"/>
    </source>
</evidence>
<dbReference type="InterPro" id="IPR015324">
    <property type="entry name" value="Ribosomal_Rsm22-like"/>
</dbReference>
<dbReference type="Pfam" id="PF09243">
    <property type="entry name" value="Rsm22"/>
    <property type="match status" value="2"/>
</dbReference>
<evidence type="ECO:0000313" key="10">
    <source>
        <dbReference type="Proteomes" id="UP001342314"/>
    </source>
</evidence>
<accession>A0AAV5GKN3</accession>
<dbReference type="GO" id="GO:0051536">
    <property type="term" value="F:iron-sulfur cluster binding"/>
    <property type="evidence" value="ECO:0007669"/>
    <property type="project" value="UniProtKB-KW"/>
</dbReference>
<evidence type="ECO:0000256" key="8">
    <source>
        <dbReference type="SAM" id="MobiDB-lite"/>
    </source>
</evidence>
<comment type="caution">
    <text evidence="9">The sequence shown here is derived from an EMBL/GenBank/DDBJ whole genome shotgun (WGS) entry which is preliminary data.</text>
</comment>
<gene>
    <name evidence="9" type="ORF">Rhopal_002783-T1</name>
</gene>
<keyword evidence="3" id="KW-0809">Transit peptide</keyword>
<comment type="function">
    <text evidence="7">Mitochondrial ribosome (mitoribosome) assembly factor. Binds at the interface of the head and body domains of the mitochondrial small ribosomal subunit (mt-SSU), occluding the mRNA channel and preventing compaction of the head domain towards the body. Probable inactive methyltransferase: retains the characteristic folding and ability to bind S-adenosyl-L-methionine, but it probably lost its methyltransferase activity.</text>
</comment>
<feature type="region of interest" description="Disordered" evidence="8">
    <location>
        <begin position="36"/>
        <end position="60"/>
    </location>
</feature>
<dbReference type="AlphaFoldDB" id="A0AAV5GKN3"/>
<name>A0AAV5GKN3_9BASI</name>
<keyword evidence="6" id="KW-0496">Mitochondrion</keyword>
<dbReference type="GO" id="GO:0008168">
    <property type="term" value="F:methyltransferase activity"/>
    <property type="evidence" value="ECO:0007669"/>
    <property type="project" value="InterPro"/>
</dbReference>
<sequence length="638" mass="68714">MLPRAVRPTVHKQARTASSAAIDRFSLDIYAGHRAEQERANESGAVSKSPAARRGESLRGDVQLPRELKLATDAIVESIDDKTLIRQNALDLYARLKRTSGLAPPSSGKPTTSNSYDAVSSLAYLAGLMPSVYAATLHVLDATKQRLQLLATDEDGQAGAPWSPDRLVDYGSGTGSAAWAFEDVWGVETADGVAREYVGLDPARSMVELSSGLFGALPLRRTDDGVLSGAASSARLDAKAYQLALPASASSLAKLQLSRKSSERKRTIALAAFSLGELPTREKRKDLVRAMWDSGAELMIVIDRGTPAGSRLVIEAREQLLMYGRREVTRAKGSVDVELDQELLDAGFEAVPEVNEDAEVDPSLGSFVMAPCPHDGGCPLHHSTKSFCHFGQRVKTPAFLRNTKHSSRGEEDSKFSYVVVRRGQRPTSAAPARPSAVEGLLAEVDALEAQAAPDAAVRAIASVIPTAAQQDTIDVPSELSWPRLVAPPKKRSGHIIMEVCASSGDIERHTIPKSQGRQAYYDARKVSWGDTFPHAPKNGPQPSPSTTPSAFDSPDLAPRSKFGGDARHRGKKADREMGKREARSLREAERHARREKRMSAKRRAGGSGDGGFGGAADEHGVMDVEVDFDSDGKMRISR</sequence>
<dbReference type="GO" id="GO:0005763">
    <property type="term" value="C:mitochondrial small ribosomal subunit"/>
    <property type="evidence" value="ECO:0007669"/>
    <property type="project" value="TreeGrafter"/>
</dbReference>
<evidence type="ECO:0000256" key="6">
    <source>
        <dbReference type="ARBA" id="ARBA00023128"/>
    </source>
</evidence>
<proteinExistence type="predicted"/>
<dbReference type="EMBL" id="BQKY01000005">
    <property type="protein sequence ID" value="GJN89794.1"/>
    <property type="molecule type" value="Genomic_DNA"/>
</dbReference>
<comment type="subcellular location">
    <subcellularLocation>
        <location evidence="1">Mitochondrion</location>
    </subcellularLocation>
</comment>
<dbReference type="PANTHER" id="PTHR13184:SF5">
    <property type="entry name" value="METHYLTRANSFERASE-LIKE PROTEIN 17, MITOCHONDRIAL"/>
    <property type="match status" value="1"/>
</dbReference>
<evidence type="ECO:0000256" key="3">
    <source>
        <dbReference type="ARBA" id="ARBA00022946"/>
    </source>
</evidence>
<dbReference type="GO" id="GO:0003735">
    <property type="term" value="F:structural constituent of ribosome"/>
    <property type="evidence" value="ECO:0007669"/>
    <property type="project" value="TreeGrafter"/>
</dbReference>
<evidence type="ECO:0000256" key="7">
    <source>
        <dbReference type="ARBA" id="ARBA00045681"/>
    </source>
</evidence>
<evidence type="ECO:0000256" key="2">
    <source>
        <dbReference type="ARBA" id="ARBA00022723"/>
    </source>
</evidence>
<keyword evidence="2" id="KW-0479">Metal-binding</keyword>
<evidence type="ECO:0000256" key="4">
    <source>
        <dbReference type="ARBA" id="ARBA00023004"/>
    </source>
</evidence>
<feature type="compositionally biased region" description="Basic residues" evidence="8">
    <location>
        <begin position="593"/>
        <end position="604"/>
    </location>
</feature>
<keyword evidence="4" id="KW-0408">Iron</keyword>
<feature type="compositionally biased region" description="Basic and acidic residues" evidence="8">
    <location>
        <begin position="562"/>
        <end position="592"/>
    </location>
</feature>
<evidence type="ECO:0000313" key="9">
    <source>
        <dbReference type="EMBL" id="GJN89794.1"/>
    </source>
</evidence>
<reference evidence="9 10" key="1">
    <citation type="submission" date="2021-12" db="EMBL/GenBank/DDBJ databases">
        <title>High titer production of polyol ester of fatty acids by Rhodotorula paludigena BS15 towards product separation-free biomass refinery.</title>
        <authorList>
            <person name="Mano J."/>
            <person name="Ono H."/>
            <person name="Tanaka T."/>
            <person name="Naito K."/>
            <person name="Sushida H."/>
            <person name="Ike M."/>
            <person name="Tokuyasu K."/>
            <person name="Kitaoka M."/>
        </authorList>
    </citation>
    <scope>NUCLEOTIDE SEQUENCE [LARGE SCALE GENOMIC DNA]</scope>
    <source>
        <strain evidence="9 10">BS15</strain>
    </source>
</reference>
<dbReference type="GO" id="GO:0046872">
    <property type="term" value="F:metal ion binding"/>
    <property type="evidence" value="ECO:0007669"/>
    <property type="project" value="UniProtKB-KW"/>
</dbReference>
<protein>
    <recommendedName>
        <fullName evidence="11">Rsm22-domain-containing protein</fullName>
    </recommendedName>
</protein>
<keyword evidence="5" id="KW-0411">Iron-sulfur</keyword>
<dbReference type="PANTHER" id="PTHR13184">
    <property type="entry name" value="37S RIBOSOMAL PROTEIN S22"/>
    <property type="match status" value="1"/>
</dbReference>
<dbReference type="GO" id="GO:0006412">
    <property type="term" value="P:translation"/>
    <property type="evidence" value="ECO:0007669"/>
    <property type="project" value="InterPro"/>
</dbReference>
<dbReference type="InterPro" id="IPR052571">
    <property type="entry name" value="Mt_RNA_Methyltransferase"/>
</dbReference>
<feature type="region of interest" description="Disordered" evidence="8">
    <location>
        <begin position="531"/>
        <end position="638"/>
    </location>
</feature>
<evidence type="ECO:0008006" key="11">
    <source>
        <dbReference type="Google" id="ProtNLM"/>
    </source>
</evidence>
<organism evidence="9 10">
    <name type="scientific">Rhodotorula paludigena</name>
    <dbReference type="NCBI Taxonomy" id="86838"/>
    <lineage>
        <taxon>Eukaryota</taxon>
        <taxon>Fungi</taxon>
        <taxon>Dikarya</taxon>
        <taxon>Basidiomycota</taxon>
        <taxon>Pucciniomycotina</taxon>
        <taxon>Microbotryomycetes</taxon>
        <taxon>Sporidiobolales</taxon>
        <taxon>Sporidiobolaceae</taxon>
        <taxon>Rhodotorula</taxon>
    </lineage>
</organism>
<evidence type="ECO:0000256" key="1">
    <source>
        <dbReference type="ARBA" id="ARBA00004173"/>
    </source>
</evidence>
<keyword evidence="10" id="KW-1185">Reference proteome</keyword>
<dbReference type="Proteomes" id="UP001342314">
    <property type="component" value="Unassembled WGS sequence"/>
</dbReference>